<dbReference type="GO" id="GO:0006351">
    <property type="term" value="P:DNA-templated transcription"/>
    <property type="evidence" value="ECO:0007669"/>
    <property type="project" value="InterPro"/>
</dbReference>
<evidence type="ECO:0000313" key="6">
    <source>
        <dbReference type="EMBL" id="KAK1920862.1"/>
    </source>
</evidence>
<dbReference type="GO" id="GO:0000981">
    <property type="term" value="F:DNA-binding transcription factor activity, RNA polymerase II-specific"/>
    <property type="evidence" value="ECO:0007669"/>
    <property type="project" value="InterPro"/>
</dbReference>
<dbReference type="SUPFAM" id="SSF57701">
    <property type="entry name" value="Zn2/Cys6 DNA-binding domain"/>
    <property type="match status" value="1"/>
</dbReference>
<dbReference type="PANTHER" id="PTHR31001">
    <property type="entry name" value="UNCHARACTERIZED TRANSCRIPTIONAL REGULATORY PROTEIN"/>
    <property type="match status" value="1"/>
</dbReference>
<comment type="caution">
    <text evidence="6">The sequence shown here is derived from an EMBL/GenBank/DDBJ whole genome shotgun (WGS) entry which is preliminary data.</text>
</comment>
<dbReference type="SMART" id="SM00066">
    <property type="entry name" value="GAL4"/>
    <property type="match status" value="1"/>
</dbReference>
<comment type="subcellular location">
    <subcellularLocation>
        <location evidence="1">Nucleus</location>
    </subcellularLocation>
</comment>
<dbReference type="InterPro" id="IPR007219">
    <property type="entry name" value="XnlR_reg_dom"/>
</dbReference>
<gene>
    <name evidence="6" type="ORF">DB88DRAFT_501327</name>
</gene>
<dbReference type="InterPro" id="IPR050613">
    <property type="entry name" value="Sec_Metabolite_Reg"/>
</dbReference>
<dbReference type="InterPro" id="IPR001138">
    <property type="entry name" value="Zn2Cys6_DnaBD"/>
</dbReference>
<dbReference type="GO" id="GO:0003677">
    <property type="term" value="F:DNA binding"/>
    <property type="evidence" value="ECO:0007669"/>
    <property type="project" value="InterPro"/>
</dbReference>
<dbReference type="SMART" id="SM00906">
    <property type="entry name" value="Fungal_trans"/>
    <property type="match status" value="1"/>
</dbReference>
<evidence type="ECO:0000256" key="4">
    <source>
        <dbReference type="SAM" id="MobiDB-lite"/>
    </source>
</evidence>
<dbReference type="Gene3D" id="4.10.240.10">
    <property type="entry name" value="Zn(2)-C6 fungal-type DNA-binding domain"/>
    <property type="match status" value="1"/>
</dbReference>
<dbReference type="CDD" id="cd00067">
    <property type="entry name" value="GAL4"/>
    <property type="match status" value="1"/>
</dbReference>
<dbReference type="Proteomes" id="UP001182556">
    <property type="component" value="Unassembled WGS sequence"/>
</dbReference>
<organism evidence="6 7">
    <name type="scientific">Papiliotrema laurentii</name>
    <name type="common">Cryptococcus laurentii</name>
    <dbReference type="NCBI Taxonomy" id="5418"/>
    <lineage>
        <taxon>Eukaryota</taxon>
        <taxon>Fungi</taxon>
        <taxon>Dikarya</taxon>
        <taxon>Basidiomycota</taxon>
        <taxon>Agaricomycotina</taxon>
        <taxon>Tremellomycetes</taxon>
        <taxon>Tremellales</taxon>
        <taxon>Rhynchogastremaceae</taxon>
        <taxon>Papiliotrema</taxon>
    </lineage>
</organism>
<evidence type="ECO:0000256" key="1">
    <source>
        <dbReference type="ARBA" id="ARBA00004123"/>
    </source>
</evidence>
<feature type="compositionally biased region" description="Polar residues" evidence="4">
    <location>
        <begin position="39"/>
        <end position="53"/>
    </location>
</feature>
<feature type="domain" description="Zn(2)-C6 fungal-type" evidence="5">
    <location>
        <begin position="109"/>
        <end position="139"/>
    </location>
</feature>
<keyword evidence="3" id="KW-0539">Nucleus</keyword>
<evidence type="ECO:0000313" key="7">
    <source>
        <dbReference type="Proteomes" id="UP001182556"/>
    </source>
</evidence>
<dbReference type="PROSITE" id="PS00463">
    <property type="entry name" value="ZN2_CY6_FUNGAL_1"/>
    <property type="match status" value="1"/>
</dbReference>
<protein>
    <submittedName>
        <fullName evidence="6">Fungal-specific transcription factor domain-containing protein</fullName>
    </submittedName>
</protein>
<keyword evidence="2" id="KW-0479">Metal-binding</keyword>
<dbReference type="EMBL" id="JAODAN010000012">
    <property type="protein sequence ID" value="KAK1920862.1"/>
    <property type="molecule type" value="Genomic_DNA"/>
</dbReference>
<name>A0AAD9FPS9_PAPLA</name>
<feature type="compositionally biased region" description="Polar residues" evidence="4">
    <location>
        <begin position="17"/>
        <end position="30"/>
    </location>
</feature>
<evidence type="ECO:0000256" key="2">
    <source>
        <dbReference type="ARBA" id="ARBA00022723"/>
    </source>
</evidence>
<dbReference type="PANTHER" id="PTHR31001:SF87">
    <property type="entry name" value="COL-21"/>
    <property type="match status" value="1"/>
</dbReference>
<accession>A0AAD9FPS9</accession>
<dbReference type="InterPro" id="IPR036864">
    <property type="entry name" value="Zn2-C6_fun-type_DNA-bd_sf"/>
</dbReference>
<feature type="region of interest" description="Disordered" evidence="4">
    <location>
        <begin position="1"/>
        <end position="107"/>
    </location>
</feature>
<dbReference type="GO" id="GO:0008270">
    <property type="term" value="F:zinc ion binding"/>
    <property type="evidence" value="ECO:0007669"/>
    <property type="project" value="InterPro"/>
</dbReference>
<proteinExistence type="predicted"/>
<dbReference type="AlphaFoldDB" id="A0AAD9FPS9"/>
<dbReference type="PROSITE" id="PS50048">
    <property type="entry name" value="ZN2_CY6_FUNGAL_2"/>
    <property type="match status" value="1"/>
</dbReference>
<dbReference type="Pfam" id="PF04082">
    <property type="entry name" value="Fungal_trans"/>
    <property type="match status" value="1"/>
</dbReference>
<dbReference type="GO" id="GO:0005634">
    <property type="term" value="C:nucleus"/>
    <property type="evidence" value="ECO:0007669"/>
    <property type="project" value="UniProtKB-SubCell"/>
</dbReference>
<evidence type="ECO:0000259" key="5">
    <source>
        <dbReference type="PROSITE" id="PS50048"/>
    </source>
</evidence>
<evidence type="ECO:0000256" key="3">
    <source>
        <dbReference type="ARBA" id="ARBA00023242"/>
    </source>
</evidence>
<sequence>MSNQSPFYQAPGHPSHNPGQSPLSQSNSTFRPYPPVRQESFTPHTPSNLSHASSPAAGPPYSMATPSSSANRAGPSDLAGPSRRTADRKHSIDTSQDEPSGKKKRVSLSCAQCAKRKQKCNREFPCQHCIARKVPELCVPYNPQSHKESANGPDPQTASRLDKIEDVLSVILRHHGGLWGYKDVKEYMSHGPFNRVFPATVLAPSSPHRRSLALGAENHFAIPHHLGTTVSTPIHVEEHAQDLDGGGSLTDDDGFGRSVGKGWLGDLEGGVPESMNASDKVSIKLDQHGTPAENLQRLITDCGVSPHKVAELVQELPPKPFADRVIDWFFSGLNYVRYPIDERLFRISYEDLYNKHTAVDPSNVRALPLVFIVLAMAVRLAPEEWAGDEQTRKLSSLRMYWSSRRSILIATAIQSESVELVVTRLLSAMYLVLIHDRRLTECWSQLGASLRTAQAIGLHRDGSKLGLDPFQTEYRRRLWSYLYHADKLYSLVLGRPPSISDSYADAQLPSNLELSEFNTSLDPNANVPQPRPLSEPTTATFLILRSQLAKIVGRIVHHFQKLDEPAQYSDVERLQRELETFSEQLPPHFRMHRPDKSLDKTLFWLPVHRFMLLTEILVTTIILHRPWLLRKLSSNRYAASRTSCFEAAKLDFRIRQEFSREVPDFRLFAITGQFKMFNSAMIAGISAIIDPRGPDSEQMRKILTTFLEENPWHEVASKDETTKKEVQIIHTLSRRAAQIYEDSLGPNEHNPHEKDSASLLLALRQSGDASASGELGGRPHMTGMNKGWMSLANPLGHVLPMNVGSGVHQSPASSIGQEDDHSQRLLDNWLNANTSLAVGTSMSGIAPPVDPAGLGYAPYSALGSTSGPSLNPVPFSVVAPSPAVGHMTMNPASTNMNWNDELGGGLSGAPANSEFGMSFNSAQPVGLDGMTLGHGTVGPNGTIEGENSDEYWNALIDGILGTTGTAGLTSGQMGQNGST</sequence>
<dbReference type="CDD" id="cd12148">
    <property type="entry name" value="fungal_TF_MHR"/>
    <property type="match status" value="1"/>
</dbReference>
<keyword evidence="7" id="KW-1185">Reference proteome</keyword>
<dbReference type="Pfam" id="PF00172">
    <property type="entry name" value="Zn_clus"/>
    <property type="match status" value="1"/>
</dbReference>
<reference evidence="6" key="1">
    <citation type="submission" date="2023-02" db="EMBL/GenBank/DDBJ databases">
        <title>Identification and recombinant expression of a fungal hydrolase from Papiliotrema laurentii that hydrolyzes apple cutin and clears colloidal polyester polyurethane.</title>
        <authorList>
            <consortium name="DOE Joint Genome Institute"/>
            <person name="Roman V.A."/>
            <person name="Bojanowski C."/>
            <person name="Crable B.R."/>
            <person name="Wagner D.N."/>
            <person name="Hung C.S."/>
            <person name="Nadeau L.J."/>
            <person name="Schratz L."/>
            <person name="Haridas S."/>
            <person name="Pangilinan J."/>
            <person name="Lipzen A."/>
            <person name="Na H."/>
            <person name="Yan M."/>
            <person name="Ng V."/>
            <person name="Grigoriev I.V."/>
            <person name="Spatafora J.W."/>
            <person name="Barlow D."/>
            <person name="Biffinger J."/>
            <person name="Kelley-Loughnane N."/>
            <person name="Varaljay V.A."/>
            <person name="Crookes-Goodson W.J."/>
        </authorList>
    </citation>
    <scope>NUCLEOTIDE SEQUENCE</scope>
    <source>
        <strain evidence="6">5307AH</strain>
    </source>
</reference>